<organism evidence="2 4">
    <name type="scientific">Leptospira perolatii</name>
    <dbReference type="NCBI Taxonomy" id="2023191"/>
    <lineage>
        <taxon>Bacteria</taxon>
        <taxon>Pseudomonadati</taxon>
        <taxon>Spirochaetota</taxon>
        <taxon>Spirochaetia</taxon>
        <taxon>Leptospirales</taxon>
        <taxon>Leptospiraceae</taxon>
        <taxon>Leptospira</taxon>
    </lineage>
</organism>
<name>A0A2M9ZQQ3_9LEPT</name>
<dbReference type="EMBL" id="NPDZ01000002">
    <property type="protein sequence ID" value="PJZ74417.1"/>
    <property type="molecule type" value="Genomic_DNA"/>
</dbReference>
<dbReference type="RefSeq" id="WP_100715190.1">
    <property type="nucleotide sequence ID" value="NZ_NPDY01000024.1"/>
</dbReference>
<evidence type="ECO:0000313" key="2">
    <source>
        <dbReference type="EMBL" id="PJZ74417.1"/>
    </source>
</evidence>
<evidence type="ECO:0000313" key="4">
    <source>
        <dbReference type="Proteomes" id="UP000231990"/>
    </source>
</evidence>
<dbReference type="OrthoDB" id="341392at2"/>
<comment type="caution">
    <text evidence="2">The sequence shown here is derived from an EMBL/GenBank/DDBJ whole genome shotgun (WGS) entry which is preliminary data.</text>
</comment>
<reference evidence="3 4" key="1">
    <citation type="submission" date="2017-07" db="EMBL/GenBank/DDBJ databases">
        <title>Leptospira spp. isolated from tropical soils.</title>
        <authorList>
            <person name="Thibeaux R."/>
            <person name="Iraola G."/>
            <person name="Ferres I."/>
            <person name="Bierque E."/>
            <person name="Girault D."/>
            <person name="Soupe-Gilbert M.-E."/>
            <person name="Picardeau M."/>
            <person name="Goarant C."/>
        </authorList>
    </citation>
    <scope>NUCLEOTIDE SEQUENCE [LARGE SCALE GENOMIC DNA]</scope>
    <source>
        <strain evidence="2 4">FH1-B-B1</strain>
        <strain evidence="1 3">FH1-B-C1</strain>
    </source>
</reference>
<keyword evidence="3" id="KW-1185">Reference proteome</keyword>
<evidence type="ECO:0000313" key="1">
    <source>
        <dbReference type="EMBL" id="PJZ68387.1"/>
    </source>
</evidence>
<dbReference type="Proteomes" id="UP000231962">
    <property type="component" value="Unassembled WGS sequence"/>
</dbReference>
<protein>
    <submittedName>
        <fullName evidence="2">Uncharacterized protein</fullName>
    </submittedName>
</protein>
<dbReference type="Proteomes" id="UP000231990">
    <property type="component" value="Unassembled WGS sequence"/>
</dbReference>
<sequence>MTQAPKLDEVIANFLEGASPSEKADDNLIAELLREFMQFLFGESGDDVSPIEDISLSELGAFELDEFLNFFLPDMMPEDPQIQKKGKTFLSKFRKFLIKKSLLSKEQLEDWKEFFQENKI</sequence>
<proteinExistence type="predicted"/>
<dbReference type="AlphaFoldDB" id="A0A2M9ZQQ3"/>
<gene>
    <name evidence="1" type="ORF">CH360_16560</name>
    <name evidence="2" type="ORF">CH373_05845</name>
</gene>
<dbReference type="EMBL" id="NPDY01000024">
    <property type="protein sequence ID" value="PJZ68387.1"/>
    <property type="molecule type" value="Genomic_DNA"/>
</dbReference>
<accession>A0A2M9ZQQ3</accession>
<evidence type="ECO:0000313" key="3">
    <source>
        <dbReference type="Proteomes" id="UP000231962"/>
    </source>
</evidence>